<dbReference type="Pfam" id="PF24883">
    <property type="entry name" value="NPHP3_N"/>
    <property type="match status" value="1"/>
</dbReference>
<feature type="chain" id="PRO_5012383215" evidence="3">
    <location>
        <begin position="27"/>
        <end position="787"/>
    </location>
</feature>
<evidence type="ECO:0000259" key="4">
    <source>
        <dbReference type="Pfam" id="PF22939"/>
    </source>
</evidence>
<dbReference type="SUPFAM" id="SSF52540">
    <property type="entry name" value="P-loop containing nucleoside triphosphate hydrolases"/>
    <property type="match status" value="1"/>
</dbReference>
<dbReference type="InterPro" id="IPR002110">
    <property type="entry name" value="Ankyrin_rpt"/>
</dbReference>
<evidence type="ECO:0000256" key="1">
    <source>
        <dbReference type="ARBA" id="ARBA00022737"/>
    </source>
</evidence>
<accession>A0A2B7YQ51</accession>
<dbReference type="InterPro" id="IPR054471">
    <property type="entry name" value="GPIID_WHD"/>
</dbReference>
<dbReference type="PROSITE" id="PS50297">
    <property type="entry name" value="ANK_REP_REGION"/>
    <property type="match status" value="2"/>
</dbReference>
<dbReference type="Pfam" id="PF22939">
    <property type="entry name" value="WHD_GPIID"/>
    <property type="match status" value="1"/>
</dbReference>
<feature type="signal peptide" evidence="3">
    <location>
        <begin position="1"/>
        <end position="26"/>
    </location>
</feature>
<organism evidence="6 7">
    <name type="scientific">Polytolypa hystricis (strain UAMH7299)</name>
    <dbReference type="NCBI Taxonomy" id="1447883"/>
    <lineage>
        <taxon>Eukaryota</taxon>
        <taxon>Fungi</taxon>
        <taxon>Dikarya</taxon>
        <taxon>Ascomycota</taxon>
        <taxon>Pezizomycotina</taxon>
        <taxon>Eurotiomycetes</taxon>
        <taxon>Eurotiomycetidae</taxon>
        <taxon>Onygenales</taxon>
        <taxon>Onygenales incertae sedis</taxon>
        <taxon>Polytolypa</taxon>
    </lineage>
</organism>
<name>A0A2B7YQ51_POLH7</name>
<keyword evidence="2" id="KW-0040">ANK repeat</keyword>
<feature type="domain" description="Nephrocystin 3-like N-terminal" evidence="5">
    <location>
        <begin position="200"/>
        <end position="367"/>
    </location>
</feature>
<dbReference type="Pfam" id="PF12796">
    <property type="entry name" value="Ank_2"/>
    <property type="match status" value="1"/>
</dbReference>
<dbReference type="PROSITE" id="PS50088">
    <property type="entry name" value="ANK_REPEAT"/>
    <property type="match status" value="2"/>
</dbReference>
<comment type="caution">
    <text evidence="6">The sequence shown here is derived from an EMBL/GenBank/DDBJ whole genome shotgun (WGS) entry which is preliminary data.</text>
</comment>
<proteinExistence type="predicted"/>
<dbReference type="SMART" id="SM00248">
    <property type="entry name" value="ANK"/>
    <property type="match status" value="2"/>
</dbReference>
<dbReference type="SUPFAM" id="SSF48403">
    <property type="entry name" value="Ankyrin repeat"/>
    <property type="match status" value="1"/>
</dbReference>
<protein>
    <submittedName>
        <fullName evidence="6">Uncharacterized protein</fullName>
    </submittedName>
</protein>
<dbReference type="OrthoDB" id="1577640at2759"/>
<dbReference type="PANTHER" id="PTHR10039">
    <property type="entry name" value="AMELOGENIN"/>
    <property type="match status" value="1"/>
</dbReference>
<dbReference type="AlphaFoldDB" id="A0A2B7YQ51"/>
<sequence>MDPLSLIAAVAQLIVLSGDIISTCYGYGCAVSNAPEELRRLVNETTTLSGSFVTLQGLINADRFSSMQNEALSVTVTECQNTLREIWDVLQSVESGKGHSTRKSALKRLLWPLKKKETDTILEKLSRHKSSLGLLLSIEASLQGQATQLVLYEVQQSLEDDRLERRSRELAERRRDIYKWLCNVDYEAMHDRASSLHSPGTGIWVVESKELRSWLTSDASGLLWIHGIPGSGKTVLTSTILNQCLLPKAPMGENKVCYYYCDFRSHESCRPESVLGAMIVQLCQSMETVPEEVDEAFSRHVGKDGKLVPAALEELDRLLREVLTLVPSAILVIDALDECYDREVITNRLTDLLEKSSEFIKILVTSRRELDIVRILRDYPSISTQGTAADGDIDQYIRETIETTPKLCRLGPSLQDHIIETLTEGAGGMFRWVKCQLDELGRLRTDAAIKAALRGLPRDLDETYERILRRIEEPDIPLARQALLWLAHSSRPLNLIELAEGSVLQPDITKLDADDKLRDPEDILEILGSLVSLDQSHVVLAHNSVRDYLLSDRAAINLPTFHLPPSTCEPELAILCLTYLLLTPFHTGPCPTYEAMLSRLTSFPLLRYIAHNWADHARPHISTHTPLFTLAHTFFTDPPTQAFHSWIQLLLMHPSHIQRTYDKYPRHPTPLYYATSFGLLPIVRSLLASGSDVNVRGGRVDGTALHAATWRVRPELVRLLLREGADVDVEDRSGETPLDMAAIVGDEALSKVYWEERRVRVGSEVKKGTIWEKEGRRGSIWMPRVIR</sequence>
<keyword evidence="7" id="KW-1185">Reference proteome</keyword>
<feature type="domain" description="GPI inositol-deacylase winged helix" evidence="4">
    <location>
        <begin position="478"/>
        <end position="554"/>
    </location>
</feature>
<evidence type="ECO:0000259" key="5">
    <source>
        <dbReference type="Pfam" id="PF24883"/>
    </source>
</evidence>
<dbReference type="InterPro" id="IPR027417">
    <property type="entry name" value="P-loop_NTPase"/>
</dbReference>
<evidence type="ECO:0000313" key="6">
    <source>
        <dbReference type="EMBL" id="PGH23008.1"/>
    </source>
</evidence>
<dbReference type="PANTHER" id="PTHR10039:SF16">
    <property type="entry name" value="GPI INOSITOL-DEACYLASE"/>
    <property type="match status" value="1"/>
</dbReference>
<dbReference type="InterPro" id="IPR036770">
    <property type="entry name" value="Ankyrin_rpt-contain_sf"/>
</dbReference>
<feature type="repeat" description="ANK" evidence="2">
    <location>
        <begin position="700"/>
        <end position="732"/>
    </location>
</feature>
<keyword evidence="1" id="KW-0677">Repeat</keyword>
<keyword evidence="3" id="KW-0732">Signal</keyword>
<dbReference type="Proteomes" id="UP000224634">
    <property type="component" value="Unassembled WGS sequence"/>
</dbReference>
<evidence type="ECO:0000313" key="7">
    <source>
        <dbReference type="Proteomes" id="UP000224634"/>
    </source>
</evidence>
<feature type="repeat" description="ANK" evidence="2">
    <location>
        <begin position="666"/>
        <end position="698"/>
    </location>
</feature>
<dbReference type="EMBL" id="PDNA01000030">
    <property type="protein sequence ID" value="PGH23008.1"/>
    <property type="molecule type" value="Genomic_DNA"/>
</dbReference>
<evidence type="ECO:0000256" key="3">
    <source>
        <dbReference type="SAM" id="SignalP"/>
    </source>
</evidence>
<gene>
    <name evidence="6" type="ORF">AJ80_02923</name>
</gene>
<evidence type="ECO:0000256" key="2">
    <source>
        <dbReference type="PROSITE-ProRule" id="PRU00023"/>
    </source>
</evidence>
<dbReference type="InterPro" id="IPR056884">
    <property type="entry name" value="NPHP3-like_N"/>
</dbReference>
<dbReference type="Gene3D" id="3.40.50.300">
    <property type="entry name" value="P-loop containing nucleotide triphosphate hydrolases"/>
    <property type="match status" value="1"/>
</dbReference>
<dbReference type="STRING" id="1447883.A0A2B7YQ51"/>
<dbReference type="Gene3D" id="1.25.40.20">
    <property type="entry name" value="Ankyrin repeat-containing domain"/>
    <property type="match status" value="1"/>
</dbReference>
<reference evidence="6 7" key="1">
    <citation type="submission" date="2017-10" db="EMBL/GenBank/DDBJ databases">
        <title>Comparative genomics in systemic dimorphic fungi from Ajellomycetaceae.</title>
        <authorList>
            <person name="Munoz J.F."/>
            <person name="Mcewen J.G."/>
            <person name="Clay O.K."/>
            <person name="Cuomo C.A."/>
        </authorList>
    </citation>
    <scope>NUCLEOTIDE SEQUENCE [LARGE SCALE GENOMIC DNA]</scope>
    <source>
        <strain evidence="6 7">UAMH7299</strain>
    </source>
</reference>